<sequence>MQDSGIQSCESSNYEGASLLALAESILEQTKTITKYFQVNSLIAPTFSPGAPRLPTTDEYLKLQSSLRTSLEDLQWLISGPQRYLRSLATLGYDIAALQIALDFNFFTFVPANGEISLHDLAEKAGLDLDRTSRVVRLLITYRIFEEKRPGDISHSASSLVLREDEELRSSVHYSFDEMLKGAAESGASLKENPSESDSVNCPFYSRHKLSLFEYYAKYPDKAARFAKAMAGITRMDRHIKELRDFFPWGDLKGTVVDVGGGSGHISIYLAELFPHLKFVVQDGSADMLAEGRALLTDNVKERITFEQHSFFEPQPLRKGEPAAAYMIRQCTHNWCDRDVVTMFRCLVPGLESSGPDTPLLVNDIVMPEPGESWPRLLERDIRQIDMIMLICFGGKQRTKAEFGALLTEADARYEIRRVHAAGQLGLLEIYLRHTIPKACSVHLLSKQLDIAFTSLPSPHPDMETLTDAVTTDKWGTETEKKMSEESWSKENRLEVIPWEHARFRELLEKYSKIPEDQVTAEIHRVRDKAWDVAKYPCVGAFTYVRLLEFGDDYWEMKEAIERLKAPGSQETFLEVGGFIFQTIRRLVFEGVDSARLYGTDLHAEFIDLGYEQFRDRDTIKATFVAGDMLLSEEEYAVSALPRTLNGNVSIIHASNFFHLFSWETQLVICERMVQFFRRDAGAKGPAVIFGTHLGSSAPGKTDLFSAFLHDEGTFQALWDEVGRKTGTRWNVSMKIFSSKPPSINVFGRDARAMRYAVTESAVENKA</sequence>
<evidence type="ECO:0000313" key="1">
    <source>
        <dbReference type="EMBL" id="KAJ8131216.1"/>
    </source>
</evidence>
<dbReference type="EMBL" id="JAPUUL010000335">
    <property type="protein sequence ID" value="KAJ8131216.1"/>
    <property type="molecule type" value="Genomic_DNA"/>
</dbReference>
<organism evidence="1 2">
    <name type="scientific">Lasiodiplodia mahajangana</name>
    <dbReference type="NCBI Taxonomy" id="1108764"/>
    <lineage>
        <taxon>Eukaryota</taxon>
        <taxon>Fungi</taxon>
        <taxon>Dikarya</taxon>
        <taxon>Ascomycota</taxon>
        <taxon>Pezizomycotina</taxon>
        <taxon>Dothideomycetes</taxon>
        <taxon>Dothideomycetes incertae sedis</taxon>
        <taxon>Botryosphaeriales</taxon>
        <taxon>Botryosphaeriaceae</taxon>
        <taxon>Lasiodiplodia</taxon>
    </lineage>
</organism>
<proteinExistence type="predicted"/>
<evidence type="ECO:0000313" key="2">
    <source>
        <dbReference type="Proteomes" id="UP001153332"/>
    </source>
</evidence>
<protein>
    <submittedName>
        <fullName evidence="1">Uncharacterized protein</fullName>
    </submittedName>
</protein>
<name>A0ACC2JUQ1_9PEZI</name>
<reference evidence="1" key="1">
    <citation type="submission" date="2022-12" db="EMBL/GenBank/DDBJ databases">
        <title>Genome Sequence of Lasiodiplodia mahajangana.</title>
        <authorList>
            <person name="Buettner E."/>
        </authorList>
    </citation>
    <scope>NUCLEOTIDE SEQUENCE</scope>
    <source>
        <strain evidence="1">VT137</strain>
    </source>
</reference>
<dbReference type="Proteomes" id="UP001153332">
    <property type="component" value="Unassembled WGS sequence"/>
</dbReference>
<keyword evidence="2" id="KW-1185">Reference proteome</keyword>
<accession>A0ACC2JUQ1</accession>
<comment type="caution">
    <text evidence="1">The sequence shown here is derived from an EMBL/GenBank/DDBJ whole genome shotgun (WGS) entry which is preliminary data.</text>
</comment>
<gene>
    <name evidence="1" type="ORF">O1611_g2410</name>
</gene>